<proteinExistence type="predicted"/>
<dbReference type="AlphaFoldDB" id="W8VQ07"/>
<protein>
    <submittedName>
        <fullName evidence="1">Uncharacterized protein</fullName>
    </submittedName>
</protein>
<dbReference type="EMBL" id="AP014548">
    <property type="protein sequence ID" value="BAO54770.1"/>
    <property type="molecule type" value="Genomic_DNA"/>
</dbReference>
<accession>W8VQ07</accession>
<dbReference type="HOGENOM" id="CLU_3236767_0_0_10"/>
<keyword evidence="2" id="KW-1185">Reference proteome</keyword>
<evidence type="ECO:0000313" key="2">
    <source>
        <dbReference type="Proteomes" id="UP000031760"/>
    </source>
</evidence>
<dbReference type="Proteomes" id="UP000031760">
    <property type="component" value="Chromosome"/>
</dbReference>
<evidence type="ECO:0000313" key="1">
    <source>
        <dbReference type="EMBL" id="BAO54770.1"/>
    </source>
</evidence>
<organism evidence="1 2">
    <name type="scientific">Nonlabens marinus S1-08</name>
    <dbReference type="NCBI Taxonomy" id="1454201"/>
    <lineage>
        <taxon>Bacteria</taxon>
        <taxon>Pseudomonadati</taxon>
        <taxon>Bacteroidota</taxon>
        <taxon>Flavobacteriia</taxon>
        <taxon>Flavobacteriales</taxon>
        <taxon>Flavobacteriaceae</taxon>
        <taxon>Nonlabens</taxon>
    </lineage>
</organism>
<reference evidence="1 2" key="1">
    <citation type="journal article" date="2014" name="Proc. Natl. Acad. Sci. U.S.A.">
        <title>Functional characterization of flavobacteria rhodopsins reveals a unique class of light-driven chloride pump in bacteria.</title>
        <authorList>
            <person name="Yoshizawa S."/>
            <person name="Kumagai Y."/>
            <person name="Kim H."/>
            <person name="Ogura Y."/>
            <person name="Hayashi T."/>
            <person name="Iwasaki W."/>
            <person name="DeLong E.F."/>
            <person name="Kogure K."/>
        </authorList>
    </citation>
    <scope>NUCLEOTIDE SEQUENCE [LARGE SCALE GENOMIC DNA]</scope>
    <source>
        <strain evidence="1 2">S1-08</strain>
    </source>
</reference>
<sequence>MSYLQLDYPLYFSQLSIIVLVHFQSNHYQIDKLNNQQISLAFS</sequence>
<dbReference type="KEGG" id="nmf:NMS_0761"/>
<name>W8VQ07_9FLAO</name>
<gene>
    <name evidence="1" type="ORF">NMS_0761</name>
</gene>